<feature type="transmembrane region" description="Helical" evidence="1">
    <location>
        <begin position="20"/>
        <end position="45"/>
    </location>
</feature>
<feature type="transmembrane region" description="Helical" evidence="1">
    <location>
        <begin position="240"/>
        <end position="259"/>
    </location>
</feature>
<gene>
    <name evidence="3" type="ORF">D9619_010641</name>
</gene>
<dbReference type="PANTHER" id="PTHR40465:SF1">
    <property type="entry name" value="DUF6534 DOMAIN-CONTAINING PROTEIN"/>
    <property type="match status" value="1"/>
</dbReference>
<evidence type="ECO:0000256" key="1">
    <source>
        <dbReference type="SAM" id="Phobius"/>
    </source>
</evidence>
<feature type="transmembrane region" description="Helical" evidence="1">
    <location>
        <begin position="95"/>
        <end position="115"/>
    </location>
</feature>
<dbReference type="InterPro" id="IPR045339">
    <property type="entry name" value="DUF6534"/>
</dbReference>
<dbReference type="Pfam" id="PF20152">
    <property type="entry name" value="DUF6534"/>
    <property type="match status" value="1"/>
</dbReference>
<keyword evidence="1" id="KW-1133">Transmembrane helix</keyword>
<proteinExistence type="predicted"/>
<feature type="transmembrane region" description="Helical" evidence="1">
    <location>
        <begin position="212"/>
        <end position="234"/>
    </location>
</feature>
<feature type="transmembrane region" description="Helical" evidence="1">
    <location>
        <begin position="57"/>
        <end position="75"/>
    </location>
</feature>
<evidence type="ECO:0000313" key="3">
    <source>
        <dbReference type="EMBL" id="KAF5318466.1"/>
    </source>
</evidence>
<sequence length="340" mass="38042">MASPPPTSIDLQSIKLGGTIGALQIGSILGVYLFGIVSLQTWNYYRLYRDDVWSNKVLVGLIWLLELGHTIGINFEVYRATIIRYGQPWLLKQFPGIGVAVMFSGAITTIVQAFFSRRLAKLLPSPYSHIGWICIALSVARFVASIYLSVEGINTPDIALFREHLKWLITVIFVVSAAVDIIIAMSMLWYIGKQKKKQAKRISKLLDRIITYTIRSGLLTSIAAISLILCFLLMPHNFVWLAVYTFVAKLYSNSFLSALNARQELRRDMASSVSVSAPPDFSGGNRVPMQNFTQLSTQSRPAVVITMQTTKETLRDMDSPQESENKQHLDSYNGYVGYAV</sequence>
<reference evidence="3 4" key="1">
    <citation type="journal article" date="2020" name="ISME J.">
        <title>Uncovering the hidden diversity of litter-decomposition mechanisms in mushroom-forming fungi.</title>
        <authorList>
            <person name="Floudas D."/>
            <person name="Bentzer J."/>
            <person name="Ahren D."/>
            <person name="Johansson T."/>
            <person name="Persson P."/>
            <person name="Tunlid A."/>
        </authorList>
    </citation>
    <scope>NUCLEOTIDE SEQUENCE [LARGE SCALE GENOMIC DNA]</scope>
    <source>
        <strain evidence="3 4">CBS 101986</strain>
    </source>
</reference>
<dbReference type="Proteomes" id="UP000567179">
    <property type="component" value="Unassembled WGS sequence"/>
</dbReference>
<dbReference type="OrthoDB" id="3231781at2759"/>
<evidence type="ECO:0000259" key="2">
    <source>
        <dbReference type="Pfam" id="PF20152"/>
    </source>
</evidence>
<keyword evidence="4" id="KW-1185">Reference proteome</keyword>
<dbReference type="EMBL" id="JAACJJ010000030">
    <property type="protein sequence ID" value="KAF5318466.1"/>
    <property type="molecule type" value="Genomic_DNA"/>
</dbReference>
<dbReference type="PANTHER" id="PTHR40465">
    <property type="entry name" value="CHROMOSOME 1, WHOLE GENOME SHOTGUN SEQUENCE"/>
    <property type="match status" value="1"/>
</dbReference>
<feature type="domain" description="DUF6534" evidence="2">
    <location>
        <begin position="176"/>
        <end position="263"/>
    </location>
</feature>
<dbReference type="AlphaFoldDB" id="A0A8H5B919"/>
<name>A0A8H5B919_9AGAR</name>
<keyword evidence="1" id="KW-0812">Transmembrane</keyword>
<accession>A0A8H5B919</accession>
<feature type="transmembrane region" description="Helical" evidence="1">
    <location>
        <begin position="167"/>
        <end position="191"/>
    </location>
</feature>
<organism evidence="3 4">
    <name type="scientific">Psilocybe cf. subviscida</name>
    <dbReference type="NCBI Taxonomy" id="2480587"/>
    <lineage>
        <taxon>Eukaryota</taxon>
        <taxon>Fungi</taxon>
        <taxon>Dikarya</taxon>
        <taxon>Basidiomycota</taxon>
        <taxon>Agaricomycotina</taxon>
        <taxon>Agaricomycetes</taxon>
        <taxon>Agaricomycetidae</taxon>
        <taxon>Agaricales</taxon>
        <taxon>Agaricineae</taxon>
        <taxon>Strophariaceae</taxon>
        <taxon>Psilocybe</taxon>
    </lineage>
</organism>
<feature type="transmembrane region" description="Helical" evidence="1">
    <location>
        <begin position="127"/>
        <end position="147"/>
    </location>
</feature>
<protein>
    <recommendedName>
        <fullName evidence="2">DUF6534 domain-containing protein</fullName>
    </recommendedName>
</protein>
<comment type="caution">
    <text evidence="3">The sequence shown here is derived from an EMBL/GenBank/DDBJ whole genome shotgun (WGS) entry which is preliminary data.</text>
</comment>
<evidence type="ECO:0000313" key="4">
    <source>
        <dbReference type="Proteomes" id="UP000567179"/>
    </source>
</evidence>
<keyword evidence="1" id="KW-0472">Membrane</keyword>